<evidence type="ECO:0000313" key="1">
    <source>
        <dbReference type="EMBL" id="MDQ0198380.1"/>
    </source>
</evidence>
<dbReference type="InterPro" id="IPR036638">
    <property type="entry name" value="HLH_DNA-bd_sf"/>
</dbReference>
<gene>
    <name evidence="1" type="ORF">J2S10_001521</name>
</gene>
<evidence type="ECO:0000313" key="2">
    <source>
        <dbReference type="Proteomes" id="UP001224122"/>
    </source>
</evidence>
<sequence length="82" mass="9722">MSKDRNNRSEMLGEIKVKRELMINSANKNGFTSEETIKYSQELDELINQYQRTIAHSSKTNEEVRFAFKQMIMIWPNTSVEY</sequence>
<dbReference type="Pfam" id="PF09388">
    <property type="entry name" value="SpoOE-like"/>
    <property type="match status" value="1"/>
</dbReference>
<name>A0ABT9XS46_9BACI</name>
<comment type="caution">
    <text evidence="1">The sequence shown here is derived from an EMBL/GenBank/DDBJ whole genome shotgun (WGS) entry which is preliminary data.</text>
</comment>
<dbReference type="InterPro" id="IPR018540">
    <property type="entry name" value="Spo0E-like"/>
</dbReference>
<dbReference type="Proteomes" id="UP001224122">
    <property type="component" value="Unassembled WGS sequence"/>
</dbReference>
<dbReference type="SUPFAM" id="SSF140500">
    <property type="entry name" value="BAS1536-like"/>
    <property type="match status" value="1"/>
</dbReference>
<proteinExistence type="predicted"/>
<dbReference type="EMBL" id="JAUSTW010000002">
    <property type="protein sequence ID" value="MDQ0198380.1"/>
    <property type="molecule type" value="Genomic_DNA"/>
</dbReference>
<reference evidence="1 2" key="1">
    <citation type="submission" date="2023-07" db="EMBL/GenBank/DDBJ databases">
        <title>Genomic Encyclopedia of Type Strains, Phase IV (KMG-IV): sequencing the most valuable type-strain genomes for metagenomic binning, comparative biology and taxonomic classification.</title>
        <authorList>
            <person name="Goeker M."/>
        </authorList>
    </citation>
    <scope>NUCLEOTIDE SEQUENCE [LARGE SCALE GENOMIC DNA]</scope>
    <source>
        <strain evidence="1 2">DSM 27594</strain>
    </source>
</reference>
<keyword evidence="2" id="KW-1185">Reference proteome</keyword>
<dbReference type="RefSeq" id="WP_307406086.1">
    <property type="nucleotide sequence ID" value="NZ_JAUSTW010000002.1"/>
</dbReference>
<organism evidence="1 2">
    <name type="scientific">Neobacillus ginsengisoli</name>
    <dbReference type="NCBI Taxonomy" id="904295"/>
    <lineage>
        <taxon>Bacteria</taxon>
        <taxon>Bacillati</taxon>
        <taxon>Bacillota</taxon>
        <taxon>Bacilli</taxon>
        <taxon>Bacillales</taxon>
        <taxon>Bacillaceae</taxon>
        <taxon>Neobacillus</taxon>
    </lineage>
</organism>
<dbReference type="InterPro" id="IPR037208">
    <property type="entry name" value="Spo0E-like_sf"/>
</dbReference>
<protein>
    <submittedName>
        <fullName evidence="1">Stage 0 sporulation regulatory protein</fullName>
    </submittedName>
</protein>
<dbReference type="Gene3D" id="4.10.280.10">
    <property type="entry name" value="Helix-loop-helix DNA-binding domain"/>
    <property type="match status" value="1"/>
</dbReference>
<accession>A0ABT9XS46</accession>